<dbReference type="PANTHER" id="PTHR10566:SF113">
    <property type="entry name" value="PROTEIN ACTIVITY OF BC1 COMPLEX KINASE 7, CHLOROPLASTIC"/>
    <property type="match status" value="1"/>
</dbReference>
<dbReference type="CDD" id="cd05121">
    <property type="entry name" value="ABC1_ADCK3-like"/>
    <property type="match status" value="1"/>
</dbReference>
<reference evidence="3 4" key="1">
    <citation type="submission" date="2017-09" db="EMBL/GenBank/DDBJ databases">
        <title>Depth-based differentiation of microbial function through sediment-hosted aquifers and enrichment of novel symbionts in the deep terrestrial subsurface.</title>
        <authorList>
            <person name="Probst A.J."/>
            <person name="Ladd B."/>
            <person name="Jarett J.K."/>
            <person name="Geller-Mcgrath D.E."/>
            <person name="Sieber C.M."/>
            <person name="Emerson J.B."/>
            <person name="Anantharaman K."/>
            <person name="Thomas B.C."/>
            <person name="Malmstrom R."/>
            <person name="Stieglmeier M."/>
            <person name="Klingl A."/>
            <person name="Woyke T."/>
            <person name="Ryan C.M."/>
            <person name="Banfield J.F."/>
        </authorList>
    </citation>
    <scope>NUCLEOTIDE SEQUENCE [LARGE SCALE GENOMIC DNA]</scope>
    <source>
        <strain evidence="3">CG10_big_fil_rev_8_21_14_0_10_45_14</strain>
    </source>
</reference>
<evidence type="ECO:0000313" key="4">
    <source>
        <dbReference type="Proteomes" id="UP000230833"/>
    </source>
</evidence>
<dbReference type="SUPFAM" id="SSF56112">
    <property type="entry name" value="Protein kinase-like (PK-like)"/>
    <property type="match status" value="1"/>
</dbReference>
<dbReference type="InterPro" id="IPR004147">
    <property type="entry name" value="ABC1_dom"/>
</dbReference>
<name>A0A2H0RJ68_9BACT</name>
<dbReference type="PROSITE" id="PS50011">
    <property type="entry name" value="PROTEIN_KINASE_DOM"/>
    <property type="match status" value="1"/>
</dbReference>
<dbReference type="InterPro" id="IPR050154">
    <property type="entry name" value="UbiB_kinase"/>
</dbReference>
<feature type="domain" description="Protein kinase" evidence="2">
    <location>
        <begin position="119"/>
        <end position="546"/>
    </location>
</feature>
<evidence type="ECO:0000256" key="1">
    <source>
        <dbReference type="ARBA" id="ARBA00009670"/>
    </source>
</evidence>
<sequence>MKSTLGKMERISRVHEILLPVYRAYFFVKRLLEIKSVVLFCIFRASGSRPYRFRLFFERAGGAFIKLGQILAMRHDFLPPEYTEELLELLSRVPEEPWRNMSAVFVEEMGESPNTFFQSISEKPIASASIGQVYRATMKDGKDVAVKIGRPGVKDRFENDFVLAAFIGEVIGIFTFATAIPVHDVVSEFISSTRAELNFLNEGQNAALILENSELHTGVVIPAPYLEYSTERVLIMEFLPDVLLADEVMRKLGKGDGGYREKLKNEGMDLVAISYIFIIDLLRQYFIDHVFHADPHPGNVFFQPNDKVGFFDFGIVGRAPEDIALSARIHYAIAHRDIYGTGRGFLCYAKKIFEEELAMYRKAGKAKDEKYDKVLIKIEEIMADNFAIDLSEILNPWYDAIDEGANREGSGGASRAKSASIMFSKIIIMARQYNVVLPREIVLFFRCLSIADMVALRLNPSFDMMRAIQMFFHEFPLSRIEERSELAKQKVGKDVVHVPIMDQSYEGLIELRQRDEERLSIAKERLAEMIAYYTERYPEVRSILKE</sequence>
<dbReference type="GO" id="GO:0004672">
    <property type="term" value="F:protein kinase activity"/>
    <property type="evidence" value="ECO:0007669"/>
    <property type="project" value="InterPro"/>
</dbReference>
<dbReference type="AlphaFoldDB" id="A0A2H0RJ68"/>
<dbReference type="InterPro" id="IPR000719">
    <property type="entry name" value="Prot_kinase_dom"/>
</dbReference>
<dbReference type="Pfam" id="PF03109">
    <property type="entry name" value="ABC1"/>
    <property type="match status" value="1"/>
</dbReference>
<proteinExistence type="inferred from homology"/>
<organism evidence="3 4">
    <name type="scientific">Candidatus Vogelbacteria bacterium CG10_big_fil_rev_8_21_14_0_10_45_14</name>
    <dbReference type="NCBI Taxonomy" id="1975042"/>
    <lineage>
        <taxon>Bacteria</taxon>
        <taxon>Candidatus Vogeliibacteriota</taxon>
    </lineage>
</organism>
<dbReference type="InterPro" id="IPR011009">
    <property type="entry name" value="Kinase-like_dom_sf"/>
</dbReference>
<protein>
    <recommendedName>
        <fullName evidence="2">Protein kinase domain-containing protein</fullName>
    </recommendedName>
</protein>
<comment type="similarity">
    <text evidence="1">Belongs to the protein kinase superfamily. ADCK protein kinase family.</text>
</comment>
<comment type="caution">
    <text evidence="3">The sequence shown here is derived from an EMBL/GenBank/DDBJ whole genome shotgun (WGS) entry which is preliminary data.</text>
</comment>
<dbReference type="PANTHER" id="PTHR10566">
    <property type="entry name" value="CHAPERONE-ACTIVITY OF BC1 COMPLEX CABC1 -RELATED"/>
    <property type="match status" value="1"/>
</dbReference>
<evidence type="ECO:0000313" key="3">
    <source>
        <dbReference type="EMBL" id="PIR46490.1"/>
    </source>
</evidence>
<dbReference type="EMBL" id="PCYL01000042">
    <property type="protein sequence ID" value="PIR46490.1"/>
    <property type="molecule type" value="Genomic_DNA"/>
</dbReference>
<evidence type="ECO:0000259" key="2">
    <source>
        <dbReference type="PROSITE" id="PS50011"/>
    </source>
</evidence>
<accession>A0A2H0RJ68</accession>
<dbReference type="GO" id="GO:0005524">
    <property type="term" value="F:ATP binding"/>
    <property type="evidence" value="ECO:0007669"/>
    <property type="project" value="InterPro"/>
</dbReference>
<gene>
    <name evidence="3" type="ORF">COV07_03985</name>
</gene>
<dbReference type="Proteomes" id="UP000230833">
    <property type="component" value="Unassembled WGS sequence"/>
</dbReference>